<proteinExistence type="predicted"/>
<name>A0A3G6M3Y7_CHRCU</name>
<organism evidence="1 2">
    <name type="scientific">Chryseobacterium carnipullorum</name>
    <dbReference type="NCBI Taxonomy" id="1124835"/>
    <lineage>
        <taxon>Bacteria</taxon>
        <taxon>Pseudomonadati</taxon>
        <taxon>Bacteroidota</taxon>
        <taxon>Flavobacteriia</taxon>
        <taxon>Flavobacteriales</taxon>
        <taxon>Weeksellaceae</taxon>
        <taxon>Chryseobacterium group</taxon>
        <taxon>Chryseobacterium</taxon>
    </lineage>
</organism>
<dbReference type="AlphaFoldDB" id="A0A3G6M3Y7"/>
<protein>
    <submittedName>
        <fullName evidence="1">Uncharacterized protein</fullName>
    </submittedName>
</protein>
<gene>
    <name evidence="1" type="ORF">EG346_15840</name>
</gene>
<reference evidence="2" key="1">
    <citation type="submission" date="2018-11" db="EMBL/GenBank/DDBJ databases">
        <title>Proposal to divide the Flavobacteriaceae and reorganize its genera based on Amino Acid Identity values calculated from whole genome sequences.</title>
        <authorList>
            <person name="Nicholson A.C."/>
            <person name="Gulvik C.A."/>
            <person name="Whitney A.M."/>
            <person name="Humrighouse B.W."/>
            <person name="Bell M."/>
            <person name="Holmes B."/>
            <person name="Steigerwalt A.G."/>
            <person name="Villarma A."/>
            <person name="Sheth M."/>
            <person name="Batra D."/>
            <person name="Pryor J."/>
            <person name="Bernardet J.-F."/>
            <person name="Hugo C."/>
            <person name="Kampfer P."/>
            <person name="Newman J."/>
            <person name="McQuiston J.R."/>
        </authorList>
    </citation>
    <scope>NUCLEOTIDE SEQUENCE [LARGE SCALE GENOMIC DNA]</scope>
    <source>
        <strain evidence="2">G0188</strain>
    </source>
</reference>
<evidence type="ECO:0000313" key="1">
    <source>
        <dbReference type="EMBL" id="AZA49557.1"/>
    </source>
</evidence>
<dbReference type="RefSeq" id="WP_123879892.1">
    <property type="nucleotide sequence ID" value="NZ_CP033920.1"/>
</dbReference>
<keyword evidence="2" id="KW-1185">Reference proteome</keyword>
<dbReference type="Proteomes" id="UP000273270">
    <property type="component" value="Chromosome"/>
</dbReference>
<dbReference type="OrthoDB" id="840343at2"/>
<sequence length="155" mass="18513">MTKLDDLQKKYPKYSVESWVTDYGIYDHEAKEFIGVPINSFFEAERTLLWFLTYLDEKLNKEFNNIQGSIFLDWAQQYFNEKTLNAEVSKISMMENLWSYNPLMNYLSSINFKTKLKWFCELKGYHFEPKERIIRNISGKTTEMILVQSVKSTLN</sequence>
<dbReference type="KEGG" id="ccau:EG346_15840"/>
<dbReference type="EMBL" id="CP033920">
    <property type="protein sequence ID" value="AZA49557.1"/>
    <property type="molecule type" value="Genomic_DNA"/>
</dbReference>
<evidence type="ECO:0000313" key="2">
    <source>
        <dbReference type="Proteomes" id="UP000273270"/>
    </source>
</evidence>
<accession>A0A3G6M3Y7</accession>